<dbReference type="Proteomes" id="UP000657372">
    <property type="component" value="Unassembled WGS sequence"/>
</dbReference>
<evidence type="ECO:0000256" key="1">
    <source>
        <dbReference type="SAM" id="SignalP"/>
    </source>
</evidence>
<dbReference type="Gene3D" id="3.40.50.10610">
    <property type="entry name" value="ABC-type transport auxiliary lipoprotein component"/>
    <property type="match status" value="1"/>
</dbReference>
<proteinExistence type="predicted"/>
<keyword evidence="2" id="KW-0449">Lipoprotein</keyword>
<gene>
    <name evidence="2" type="ORF">IXC47_07360</name>
</gene>
<reference evidence="2 3" key="1">
    <citation type="submission" date="2020-11" db="EMBL/GenBank/DDBJ databases">
        <title>WGS of Herminiimonas contaminans strain Marseille-Q4544 isolated from planarians Schmidtea mediterranea.</title>
        <authorList>
            <person name="Kangale L."/>
        </authorList>
    </citation>
    <scope>NUCLEOTIDE SEQUENCE [LARGE SCALE GENOMIC DNA]</scope>
    <source>
        <strain evidence="2 3">Marseille-Q4544</strain>
    </source>
</reference>
<dbReference type="Pfam" id="PF05643">
    <property type="entry name" value="GNA1162-like"/>
    <property type="match status" value="1"/>
</dbReference>
<dbReference type="EMBL" id="JADOEL010000004">
    <property type="protein sequence ID" value="MBF8177493.1"/>
    <property type="molecule type" value="Genomic_DNA"/>
</dbReference>
<dbReference type="RefSeq" id="WP_175626982.1">
    <property type="nucleotide sequence ID" value="NZ_JADOEL010000004.1"/>
</dbReference>
<sequence>MSRNIKALLLCVLVLGLSGCATQMSKKKDYTDLRTEAPRSILVVPAINRSVEVNAPDYFLSTISRPLAERGYYVFPVHLVKRMMEDDGLNDADMVHAGDPQRMGKMFGSDAVMYITIERWDAQYVVFSTTVTVEMNYVLKSTSSGQTLWSNTQKLVYQPQNNNSGGGIAGLIAQAVVAAVAKAAPNYVPLAQQANALAVTTKGQGLPAGPYIDLYQKDQADF</sequence>
<comment type="caution">
    <text evidence="2">The sequence shown here is derived from an EMBL/GenBank/DDBJ whole genome shotgun (WGS) entry which is preliminary data.</text>
</comment>
<feature type="chain" id="PRO_5045362088" evidence="1">
    <location>
        <begin position="24"/>
        <end position="222"/>
    </location>
</feature>
<dbReference type="InterPro" id="IPR008517">
    <property type="entry name" value="GNA1162-like"/>
</dbReference>
<accession>A0ABS0EWF9</accession>
<protein>
    <submittedName>
        <fullName evidence="2">DUF799 family lipoprotein</fullName>
    </submittedName>
</protein>
<organism evidence="2 3">
    <name type="scientific">Herminiimonas contaminans</name>
    <dbReference type="NCBI Taxonomy" id="1111140"/>
    <lineage>
        <taxon>Bacteria</taxon>
        <taxon>Pseudomonadati</taxon>
        <taxon>Pseudomonadota</taxon>
        <taxon>Betaproteobacteria</taxon>
        <taxon>Burkholderiales</taxon>
        <taxon>Oxalobacteraceae</taxon>
        <taxon>Herminiimonas</taxon>
    </lineage>
</organism>
<dbReference type="PROSITE" id="PS51257">
    <property type="entry name" value="PROKAR_LIPOPROTEIN"/>
    <property type="match status" value="1"/>
</dbReference>
<name>A0ABS0EWF9_9BURK</name>
<keyword evidence="1" id="KW-0732">Signal</keyword>
<keyword evidence="3" id="KW-1185">Reference proteome</keyword>
<evidence type="ECO:0000313" key="2">
    <source>
        <dbReference type="EMBL" id="MBF8177493.1"/>
    </source>
</evidence>
<evidence type="ECO:0000313" key="3">
    <source>
        <dbReference type="Proteomes" id="UP000657372"/>
    </source>
</evidence>
<feature type="signal peptide" evidence="1">
    <location>
        <begin position="1"/>
        <end position="23"/>
    </location>
</feature>